<evidence type="ECO:0000256" key="5">
    <source>
        <dbReference type="ARBA" id="ARBA00022946"/>
    </source>
</evidence>
<protein>
    <recommendedName>
        <fullName evidence="7">D-lactate dehydrogenase (cytochrome)</fullName>
        <ecNumber evidence="7">1.1.2.4</ecNumber>
    </recommendedName>
</protein>
<dbReference type="GO" id="GO:0008720">
    <property type="term" value="F:D-lactate dehydrogenase (NAD+) activity"/>
    <property type="evidence" value="ECO:0007669"/>
    <property type="project" value="TreeGrafter"/>
</dbReference>
<reference evidence="10 11" key="1">
    <citation type="submission" date="2016-10" db="EMBL/GenBank/DDBJ databases">
        <authorList>
            <person name="de Groot N.N."/>
        </authorList>
    </citation>
    <scope>NUCLEOTIDE SEQUENCE [LARGE SCALE GENOMIC DNA]</scope>
    <source>
        <strain evidence="10 11">D31d</strain>
    </source>
</reference>
<dbReference type="Pfam" id="PF01565">
    <property type="entry name" value="FAD_binding_4"/>
    <property type="match status" value="1"/>
</dbReference>
<dbReference type="PROSITE" id="PS51379">
    <property type="entry name" value="4FE4S_FER_2"/>
    <property type="match status" value="1"/>
</dbReference>
<evidence type="ECO:0000256" key="3">
    <source>
        <dbReference type="ARBA" id="ARBA00022630"/>
    </source>
</evidence>
<dbReference type="Gene3D" id="3.30.43.10">
    <property type="entry name" value="Uridine Diphospho-n-acetylenolpyruvylglucosamine Reductase, domain 2"/>
    <property type="match status" value="1"/>
</dbReference>
<name>A0A1H4CIK0_XYLRU</name>
<dbReference type="Proteomes" id="UP000182257">
    <property type="component" value="Unassembled WGS sequence"/>
</dbReference>
<evidence type="ECO:0000256" key="4">
    <source>
        <dbReference type="ARBA" id="ARBA00022827"/>
    </source>
</evidence>
<dbReference type="Pfam" id="PF02913">
    <property type="entry name" value="FAD-oxidase_C"/>
    <property type="match status" value="1"/>
</dbReference>
<dbReference type="GO" id="GO:0004458">
    <property type="term" value="F:D-lactate dehydrogenase (cytochrome) activity"/>
    <property type="evidence" value="ECO:0007669"/>
    <property type="project" value="UniProtKB-EC"/>
</dbReference>
<dbReference type="SUPFAM" id="SSF46548">
    <property type="entry name" value="alpha-helical ferredoxin"/>
    <property type="match status" value="1"/>
</dbReference>
<dbReference type="PANTHER" id="PTHR11748:SF111">
    <property type="entry name" value="D-LACTATE DEHYDROGENASE, MITOCHONDRIAL-RELATED"/>
    <property type="match status" value="1"/>
</dbReference>
<keyword evidence="6" id="KW-0560">Oxidoreductase</keyword>
<evidence type="ECO:0000313" key="11">
    <source>
        <dbReference type="Proteomes" id="UP000182257"/>
    </source>
</evidence>
<organism evidence="10 11">
    <name type="scientific">Xylanibacter ruminicola</name>
    <name type="common">Prevotella ruminicola</name>
    <dbReference type="NCBI Taxonomy" id="839"/>
    <lineage>
        <taxon>Bacteria</taxon>
        <taxon>Pseudomonadati</taxon>
        <taxon>Bacteroidota</taxon>
        <taxon>Bacteroidia</taxon>
        <taxon>Bacteroidales</taxon>
        <taxon>Prevotellaceae</taxon>
        <taxon>Xylanibacter</taxon>
    </lineage>
</organism>
<dbReference type="InterPro" id="IPR006094">
    <property type="entry name" value="Oxid_FAD_bind_N"/>
</dbReference>
<evidence type="ECO:0000259" key="9">
    <source>
        <dbReference type="PROSITE" id="PS51387"/>
    </source>
</evidence>
<gene>
    <name evidence="10" type="ORF">SAMN05216462_1980</name>
</gene>
<dbReference type="GO" id="GO:0051536">
    <property type="term" value="F:iron-sulfur cluster binding"/>
    <property type="evidence" value="ECO:0007669"/>
    <property type="project" value="InterPro"/>
</dbReference>
<dbReference type="InterPro" id="IPR004113">
    <property type="entry name" value="FAD-bd_oxidored_4_C"/>
</dbReference>
<dbReference type="SUPFAM" id="SSF55103">
    <property type="entry name" value="FAD-linked oxidases, C-terminal domain"/>
    <property type="match status" value="1"/>
</dbReference>
<dbReference type="Gene3D" id="1.10.1060.10">
    <property type="entry name" value="Alpha-helical ferredoxin"/>
    <property type="match status" value="1"/>
</dbReference>
<proteinExistence type="inferred from homology"/>
<dbReference type="InterPro" id="IPR016166">
    <property type="entry name" value="FAD-bd_PCMH"/>
</dbReference>
<dbReference type="GO" id="GO:1903457">
    <property type="term" value="P:lactate catabolic process"/>
    <property type="evidence" value="ECO:0007669"/>
    <property type="project" value="TreeGrafter"/>
</dbReference>
<keyword evidence="3" id="KW-0285">Flavoprotein</keyword>
<dbReference type="GO" id="GO:0071949">
    <property type="term" value="F:FAD binding"/>
    <property type="evidence" value="ECO:0007669"/>
    <property type="project" value="InterPro"/>
</dbReference>
<dbReference type="InterPro" id="IPR017896">
    <property type="entry name" value="4Fe4S_Fe-S-bd"/>
</dbReference>
<dbReference type="InterPro" id="IPR016167">
    <property type="entry name" value="FAD-bd_PCMH_sub1"/>
</dbReference>
<dbReference type="InterPro" id="IPR016171">
    <property type="entry name" value="Vanillyl_alc_oxidase_C-sub2"/>
</dbReference>
<evidence type="ECO:0000256" key="2">
    <source>
        <dbReference type="ARBA" id="ARBA00008000"/>
    </source>
</evidence>
<comment type="similarity">
    <text evidence="2">Belongs to the FAD-binding oxidoreductase/transferase type 4 family.</text>
</comment>
<dbReference type="OrthoDB" id="9767256at2"/>
<dbReference type="Gene3D" id="3.30.465.10">
    <property type="match status" value="1"/>
</dbReference>
<dbReference type="RefSeq" id="WP_074761354.1">
    <property type="nucleotide sequence ID" value="NZ_FNRF01000003.1"/>
</dbReference>
<evidence type="ECO:0000256" key="6">
    <source>
        <dbReference type="ARBA" id="ARBA00023002"/>
    </source>
</evidence>
<evidence type="ECO:0000313" key="10">
    <source>
        <dbReference type="EMBL" id="SEA60169.1"/>
    </source>
</evidence>
<dbReference type="InterPro" id="IPR016164">
    <property type="entry name" value="FAD-linked_Oxase-like_C"/>
</dbReference>
<dbReference type="AlphaFoldDB" id="A0A1H4CIK0"/>
<dbReference type="Gene3D" id="1.10.45.10">
    <property type="entry name" value="Vanillyl-alcohol Oxidase, Chain A, domain 4"/>
    <property type="match status" value="1"/>
</dbReference>
<evidence type="ECO:0000259" key="8">
    <source>
        <dbReference type="PROSITE" id="PS51379"/>
    </source>
</evidence>
<sequence length="1021" mass="114304">MLNEFLSELRRFMPAERIYTDELRTLGWGTDASFYRQIPKVVLRSDGEEEISKIVQLCDKYKLPFTFRAAGTSLSGQSCTDSVLIVAGKHWEKYTLSENAESIKLQPGIVGARVNQILKPYGRVFPPDPASIGAAMVGGIVVNNASGMNCGVHANSDRMLLSARIILTDGTELDTGDPVSREVFKKQHPDFISKIEALRDKVRADQELTDRITKKYSIKNVTGLNLRPLVAYDDPFDIIAHSIVGSEGTLAFLSEVTMKTLKDYPFKASAMVYFMTMKESCEAVVAMKKLKAGDEDLEMSAENLMVKSAEMLDYKSLSSVDDPVYLQYKQDVDAGKIEGVQPGDYHNLTAILTETKGITHDQLLMKIEKIKECLGAFKLYIPAEFTEDPAVYGKYWAIRSGIFPSVGGTRPVGTSCLIEDVAFPIESLPEATVKLQKLIADHGYDDACIYGHAFEGNYHFILNQSFADEHEVARYAEMMRDVAKLVVEGYDGSLKAEHGTGRNMAPFVKYEWGEKAYEVMKELKSIFDPNGLLNQGVIFNDDPDCFIKCLKPLPELDYDFKSVPDGGHYLMDHKLSTAKETIEQVKRANKCIECGFCEVNCMSCGLTLSSRMRIAVQREIRHLIKTGEDDERLERLQKQYKYYGDQTCATDGLCSTSCPMKINTGELTHLIRQMDMNTRPLGYWVGDYASKHMAGIKSGLRVVLDVAHAAHVTLGPTLMTTVCRTMNKMGLPLWTTAMPKKHRQPKKSDLTQFIINSIDHSPLTIDHSAAQTEDKNVQCSMFNVQCSKVVYFPSCINQTMGQSKSGGKIHDLVDEVIQLMAKAGYEVIFPEGMERMCCGQIWESKGMLDIADRKSAELEAALWKASEEGKYPVLCAQSPCLHRMKKVMHKMHLYEPAEFIMKFLVPRLDFHPIDRHIALHLTCSTRQMGVDKDMIALAKLCSNNVFLPEGVGCCGFAGDRGFTFPELNKYGLRKLRPQIEANHIEVGYSNSRTCEIGLESNTGIPYMSIVYLVNECTTTKK</sequence>
<dbReference type="SUPFAM" id="SSF56176">
    <property type="entry name" value="FAD-binding/transporter-associated domain-like"/>
    <property type="match status" value="1"/>
</dbReference>
<keyword evidence="5" id="KW-0809">Transit peptide</keyword>
<evidence type="ECO:0000256" key="1">
    <source>
        <dbReference type="ARBA" id="ARBA00001974"/>
    </source>
</evidence>
<keyword evidence="4" id="KW-0274">FAD</keyword>
<feature type="domain" description="FAD-binding PCMH-type" evidence="9">
    <location>
        <begin position="35"/>
        <end position="263"/>
    </location>
</feature>
<dbReference type="PANTHER" id="PTHR11748">
    <property type="entry name" value="D-LACTATE DEHYDROGENASE"/>
    <property type="match status" value="1"/>
</dbReference>
<dbReference type="PROSITE" id="PS51387">
    <property type="entry name" value="FAD_PCMH"/>
    <property type="match status" value="1"/>
</dbReference>
<dbReference type="EMBL" id="FNRF01000003">
    <property type="protein sequence ID" value="SEA60169.1"/>
    <property type="molecule type" value="Genomic_DNA"/>
</dbReference>
<dbReference type="Gene3D" id="3.30.70.2740">
    <property type="match status" value="1"/>
</dbReference>
<dbReference type="InterPro" id="IPR016169">
    <property type="entry name" value="FAD-bd_PCMH_sub2"/>
</dbReference>
<accession>A0A1H4CIK0</accession>
<dbReference type="InterPro" id="IPR009051">
    <property type="entry name" value="Helical_ferredxn"/>
</dbReference>
<comment type="cofactor">
    <cofactor evidence="1">
        <name>FAD</name>
        <dbReference type="ChEBI" id="CHEBI:57692"/>
    </cofactor>
</comment>
<dbReference type="Pfam" id="PF13183">
    <property type="entry name" value="Fer4_8"/>
    <property type="match status" value="1"/>
</dbReference>
<dbReference type="InterPro" id="IPR036318">
    <property type="entry name" value="FAD-bd_PCMH-like_sf"/>
</dbReference>
<dbReference type="EC" id="1.1.2.4" evidence="7"/>
<feature type="domain" description="4Fe-4S ferredoxin-type" evidence="8">
    <location>
        <begin position="581"/>
        <end position="611"/>
    </location>
</feature>
<evidence type="ECO:0000256" key="7">
    <source>
        <dbReference type="ARBA" id="ARBA00038897"/>
    </source>
</evidence>